<feature type="domain" description="Integron-associated effector binding protein" evidence="1">
    <location>
        <begin position="4"/>
        <end position="77"/>
    </location>
</feature>
<evidence type="ECO:0000313" key="2">
    <source>
        <dbReference type="EMBL" id="RAU19435.1"/>
    </source>
</evidence>
<dbReference type="InterPro" id="IPR011256">
    <property type="entry name" value="Reg_factor_effector_dom_sf"/>
</dbReference>
<name>A0A364NRC4_9GAMM</name>
<keyword evidence="3" id="KW-1185">Reference proteome</keyword>
<dbReference type="Pfam" id="PF14526">
    <property type="entry name" value="Cass2"/>
    <property type="match status" value="1"/>
</dbReference>
<dbReference type="Proteomes" id="UP000250744">
    <property type="component" value="Unassembled WGS sequence"/>
</dbReference>
<gene>
    <name evidence="2" type="ORF">DN062_04050</name>
</gene>
<comment type="caution">
    <text evidence="2">The sequence shown here is derived from an EMBL/GenBank/DDBJ whole genome shotgun (WGS) entry which is preliminary data.</text>
</comment>
<reference evidence="2 3" key="1">
    <citation type="submission" date="2018-06" db="EMBL/GenBank/DDBJ databases">
        <title>Nitrincola tibetense sp. nov., isolated from Lake XuguoCo on Tibetan Plateau.</title>
        <authorList>
            <person name="Xing P."/>
        </authorList>
    </citation>
    <scope>NUCLEOTIDE SEQUENCE [LARGE SCALE GENOMIC DNA]</scope>
    <source>
        <strain evidence="3">xg18</strain>
    </source>
</reference>
<dbReference type="RefSeq" id="WP_112157755.1">
    <property type="nucleotide sequence ID" value="NZ_QKRX01000002.1"/>
</dbReference>
<dbReference type="Gene3D" id="3.20.80.10">
    <property type="entry name" value="Regulatory factor, effector binding domain"/>
    <property type="match status" value="1"/>
</dbReference>
<dbReference type="OrthoDB" id="3173400at2"/>
<accession>A0A364NRC4</accession>
<proteinExistence type="predicted"/>
<dbReference type="InterPro" id="IPR029441">
    <property type="entry name" value="Cass2"/>
</dbReference>
<dbReference type="EMBL" id="QKRX01000002">
    <property type="protein sequence ID" value="RAU19435.1"/>
    <property type="molecule type" value="Genomic_DNA"/>
</dbReference>
<evidence type="ECO:0000259" key="1">
    <source>
        <dbReference type="Pfam" id="PF14526"/>
    </source>
</evidence>
<evidence type="ECO:0000313" key="3">
    <source>
        <dbReference type="Proteomes" id="UP000250744"/>
    </source>
</evidence>
<protein>
    <recommendedName>
        <fullName evidence="1">Integron-associated effector binding protein domain-containing protein</fullName>
    </recommendedName>
</protein>
<organism evidence="2 3">
    <name type="scientific">Nitrincola tibetensis</name>
    <dbReference type="NCBI Taxonomy" id="2219697"/>
    <lineage>
        <taxon>Bacteria</taxon>
        <taxon>Pseudomonadati</taxon>
        <taxon>Pseudomonadota</taxon>
        <taxon>Gammaproteobacteria</taxon>
        <taxon>Oceanospirillales</taxon>
        <taxon>Oceanospirillaceae</taxon>
        <taxon>Nitrincola</taxon>
    </lineage>
</organism>
<dbReference type="AlphaFoldDB" id="A0A364NRC4"/>
<sequence length="77" mass="8595">MYVTQIDEKIVKGIKVRTRNADEMNPDSSKISGLWQRFYGDIFSNLAPGASILGVYCNYESDFTGEFDVVAVSAVHE</sequence>